<keyword evidence="1" id="KW-0472">Membrane</keyword>
<sequence length="84" mass="9128">MARIAINDLSVPQESESFLTELNDTDVAMDQINGGLFGLLLLAAAARRGRRRRNRRNITSGFGITFNLGNLGNLGNILNLGNNN</sequence>
<keyword evidence="1" id="KW-1133">Transmembrane helix</keyword>
<dbReference type="AlphaFoldDB" id="A0A9Q9SU11"/>
<proteinExistence type="predicted"/>
<reference evidence="2" key="2">
    <citation type="submission" date="2022-10" db="EMBL/GenBank/DDBJ databases">
        <authorList>
            <person name="Ngo T.-E."/>
        </authorList>
    </citation>
    <scope>NUCLEOTIDE SEQUENCE</scope>
    <source>
        <strain evidence="2">JHB</strain>
    </source>
</reference>
<evidence type="ECO:0000313" key="2">
    <source>
        <dbReference type="EMBL" id="WAN69630.1"/>
    </source>
</evidence>
<dbReference type="EMBL" id="CP017708">
    <property type="protein sequence ID" value="WAN69630.1"/>
    <property type="molecule type" value="Genomic_DNA"/>
</dbReference>
<name>A0A9Q9SU11_MOOP1</name>
<dbReference type="Proteomes" id="UP000176944">
    <property type="component" value="Chromosome"/>
</dbReference>
<accession>A0A9Q9SU11</accession>
<protein>
    <submittedName>
        <fullName evidence="2">Uncharacterized protein</fullName>
    </submittedName>
</protein>
<organism evidence="2">
    <name type="scientific">Moorena producens (strain JHB)</name>
    <dbReference type="NCBI Taxonomy" id="1454205"/>
    <lineage>
        <taxon>Bacteria</taxon>
        <taxon>Bacillati</taxon>
        <taxon>Cyanobacteriota</taxon>
        <taxon>Cyanophyceae</taxon>
        <taxon>Coleofasciculales</taxon>
        <taxon>Coleofasciculaceae</taxon>
        <taxon>Moorena</taxon>
    </lineage>
</organism>
<evidence type="ECO:0000256" key="1">
    <source>
        <dbReference type="SAM" id="Phobius"/>
    </source>
</evidence>
<keyword evidence="1" id="KW-0812">Transmembrane</keyword>
<feature type="transmembrane region" description="Helical" evidence="1">
    <location>
        <begin position="27"/>
        <end position="46"/>
    </location>
</feature>
<reference evidence="2" key="1">
    <citation type="journal article" date="2017" name="Proc. Natl. Acad. Sci. U.S.A.">
        <title>Comparative genomics uncovers the prolific and distinctive metabolic potential of the cyanobacterial genus Moorea.</title>
        <authorList>
            <person name="Leao T."/>
            <person name="Castelao G."/>
            <person name="Korobeynikov A."/>
            <person name="Monroe E.A."/>
            <person name="Podell S."/>
            <person name="Glukhov E."/>
            <person name="Allen E.E."/>
            <person name="Gerwick W.H."/>
            <person name="Gerwick L."/>
        </authorList>
    </citation>
    <scope>NUCLEOTIDE SEQUENCE</scope>
    <source>
        <strain evidence="2">JHB</strain>
    </source>
</reference>
<gene>
    <name evidence="2" type="ORF">BJP36_36665</name>
</gene>